<evidence type="ECO:0000256" key="1">
    <source>
        <dbReference type="SAM" id="MobiDB-lite"/>
    </source>
</evidence>
<dbReference type="STRING" id="2052828.ATO67_05715"/>
<proteinExistence type="predicted"/>
<dbReference type="EMBL" id="LNUW01000028">
    <property type="protein sequence ID" value="KXG86105.1"/>
    <property type="molecule type" value="Genomic_DNA"/>
</dbReference>
<dbReference type="RefSeq" id="WP_067645478.1">
    <property type="nucleotide sequence ID" value="NZ_KQ961024.1"/>
</dbReference>
<comment type="caution">
    <text evidence="2">The sequence shown here is derived from an EMBL/GenBank/DDBJ whole genome shotgun (WGS) entry which is preliminary data.</text>
</comment>
<reference evidence="2 3" key="1">
    <citation type="submission" date="2015-11" db="EMBL/GenBank/DDBJ databases">
        <title>Draft genome sequence of Agrobacterium sp. R89-1.</title>
        <authorList>
            <person name="Zahradnik J."/>
            <person name="Kyslikova E."/>
            <person name="Palyzova A."/>
            <person name="Kyslik P."/>
        </authorList>
    </citation>
    <scope>NUCLEOTIDE SEQUENCE [LARGE SCALE GENOMIC DNA]</scope>
    <source>
        <strain evidence="2 3">R89-1</strain>
    </source>
</reference>
<name>A0A135P3V6_9HYPH</name>
<dbReference type="Pfam" id="PF10115">
    <property type="entry name" value="HlyU"/>
    <property type="match status" value="1"/>
</dbReference>
<organism evidence="2 3">
    <name type="scientific">Agrobacterium bohemicum</name>
    <dbReference type="NCBI Taxonomy" id="2052828"/>
    <lineage>
        <taxon>Bacteria</taxon>
        <taxon>Pseudomonadati</taxon>
        <taxon>Pseudomonadota</taxon>
        <taxon>Alphaproteobacteria</taxon>
        <taxon>Hyphomicrobiales</taxon>
        <taxon>Rhizobiaceae</taxon>
        <taxon>Rhizobium/Agrobacterium group</taxon>
        <taxon>Agrobacterium</taxon>
    </lineage>
</organism>
<protein>
    <submittedName>
        <fullName evidence="2">Transcriptional activator HlyU</fullName>
    </submittedName>
</protein>
<gene>
    <name evidence="2" type="ORF">ATO67_05715</name>
</gene>
<keyword evidence="3" id="KW-1185">Reference proteome</keyword>
<sequence>MASFFSKLFSAFGSSPSDDAPKKTETSEAHPYKDCLIYATPMKEGGQYRLAGRIEKKVGEETLVHEFVRADVFTSLDDAAEFTVRKAQLIIDQNGASLFADKK</sequence>
<dbReference type="AlphaFoldDB" id="A0A135P3V6"/>
<evidence type="ECO:0000313" key="2">
    <source>
        <dbReference type="EMBL" id="KXG86105.1"/>
    </source>
</evidence>
<accession>A0A135P3V6</accession>
<dbReference type="Proteomes" id="UP000070498">
    <property type="component" value="Unassembled WGS sequence"/>
</dbReference>
<dbReference type="InterPro" id="IPR018772">
    <property type="entry name" value="Transcription_activator_HlyU"/>
</dbReference>
<feature type="compositionally biased region" description="Basic and acidic residues" evidence="1">
    <location>
        <begin position="19"/>
        <end position="28"/>
    </location>
</feature>
<feature type="region of interest" description="Disordered" evidence="1">
    <location>
        <begin position="1"/>
        <end position="28"/>
    </location>
</feature>
<dbReference type="OrthoDB" id="9800971at2"/>
<evidence type="ECO:0000313" key="3">
    <source>
        <dbReference type="Proteomes" id="UP000070498"/>
    </source>
</evidence>